<proteinExistence type="predicted"/>
<organism evidence="1">
    <name type="scientific">marine sediment metagenome</name>
    <dbReference type="NCBI Taxonomy" id="412755"/>
    <lineage>
        <taxon>unclassified sequences</taxon>
        <taxon>metagenomes</taxon>
        <taxon>ecological metagenomes</taxon>
    </lineage>
</organism>
<accession>A0A0F9KJ21</accession>
<dbReference type="EMBL" id="LAZR01009092">
    <property type="protein sequence ID" value="KKM74736.1"/>
    <property type="molecule type" value="Genomic_DNA"/>
</dbReference>
<gene>
    <name evidence="1" type="ORF">LCGC14_1397400</name>
</gene>
<protein>
    <submittedName>
        <fullName evidence="1">Uncharacterized protein</fullName>
    </submittedName>
</protein>
<reference evidence="1" key="1">
    <citation type="journal article" date="2015" name="Nature">
        <title>Complex archaea that bridge the gap between prokaryotes and eukaryotes.</title>
        <authorList>
            <person name="Spang A."/>
            <person name="Saw J.H."/>
            <person name="Jorgensen S.L."/>
            <person name="Zaremba-Niedzwiedzka K."/>
            <person name="Martijn J."/>
            <person name="Lind A.E."/>
            <person name="van Eijk R."/>
            <person name="Schleper C."/>
            <person name="Guy L."/>
            <person name="Ettema T.J."/>
        </authorList>
    </citation>
    <scope>NUCLEOTIDE SEQUENCE</scope>
</reference>
<name>A0A0F9KJ21_9ZZZZ</name>
<evidence type="ECO:0000313" key="1">
    <source>
        <dbReference type="EMBL" id="KKM74736.1"/>
    </source>
</evidence>
<comment type="caution">
    <text evidence="1">The sequence shown here is derived from an EMBL/GenBank/DDBJ whole genome shotgun (WGS) entry which is preliminary data.</text>
</comment>
<sequence length="165" mass="19374">MNRRSFFKIVTGFVAGVYVACVPGKKSKADVDKIISETLSNDPNWKSTKILEKPWHHSHFKDRHFIAHEKRIRWSVVGEFSKWSQPDYVDLPSFDACEGLINSEGKLYWLGFSELWEICYTGEHQQPFVFEYKGEIERFNKRFGCRAVILNDDFTYKLKVNNKKA</sequence>
<dbReference type="AlphaFoldDB" id="A0A0F9KJ21"/>